<keyword evidence="2" id="KW-1185">Reference proteome</keyword>
<protein>
    <submittedName>
        <fullName evidence="1">Uncharacterized protein</fullName>
    </submittedName>
</protein>
<accession>A0A392T4L7</accession>
<name>A0A392T4L7_9FABA</name>
<dbReference type="Proteomes" id="UP000265520">
    <property type="component" value="Unassembled WGS sequence"/>
</dbReference>
<evidence type="ECO:0000313" key="1">
    <source>
        <dbReference type="EMBL" id="MCI56028.1"/>
    </source>
</evidence>
<dbReference type="AlphaFoldDB" id="A0A392T4L7"/>
<dbReference type="EMBL" id="LXQA010505747">
    <property type="protein sequence ID" value="MCI56028.1"/>
    <property type="molecule type" value="Genomic_DNA"/>
</dbReference>
<feature type="non-terminal residue" evidence="1">
    <location>
        <position position="81"/>
    </location>
</feature>
<organism evidence="1 2">
    <name type="scientific">Trifolium medium</name>
    <dbReference type="NCBI Taxonomy" id="97028"/>
    <lineage>
        <taxon>Eukaryota</taxon>
        <taxon>Viridiplantae</taxon>
        <taxon>Streptophyta</taxon>
        <taxon>Embryophyta</taxon>
        <taxon>Tracheophyta</taxon>
        <taxon>Spermatophyta</taxon>
        <taxon>Magnoliopsida</taxon>
        <taxon>eudicotyledons</taxon>
        <taxon>Gunneridae</taxon>
        <taxon>Pentapetalae</taxon>
        <taxon>rosids</taxon>
        <taxon>fabids</taxon>
        <taxon>Fabales</taxon>
        <taxon>Fabaceae</taxon>
        <taxon>Papilionoideae</taxon>
        <taxon>50 kb inversion clade</taxon>
        <taxon>NPAAA clade</taxon>
        <taxon>Hologalegina</taxon>
        <taxon>IRL clade</taxon>
        <taxon>Trifolieae</taxon>
        <taxon>Trifolium</taxon>
    </lineage>
</organism>
<evidence type="ECO:0000313" key="2">
    <source>
        <dbReference type="Proteomes" id="UP000265520"/>
    </source>
</evidence>
<reference evidence="1 2" key="1">
    <citation type="journal article" date="2018" name="Front. Plant Sci.">
        <title>Red Clover (Trifolium pratense) and Zigzag Clover (T. medium) - A Picture of Genomic Similarities and Differences.</title>
        <authorList>
            <person name="Dluhosova J."/>
            <person name="Istvanek J."/>
            <person name="Nedelnik J."/>
            <person name="Repkova J."/>
        </authorList>
    </citation>
    <scope>NUCLEOTIDE SEQUENCE [LARGE SCALE GENOMIC DNA]</scope>
    <source>
        <strain evidence="2">cv. 10/8</strain>
        <tissue evidence="1">Leaf</tissue>
    </source>
</reference>
<proteinExistence type="predicted"/>
<comment type="caution">
    <text evidence="1">The sequence shown here is derived from an EMBL/GenBank/DDBJ whole genome shotgun (WGS) entry which is preliminary data.</text>
</comment>
<sequence>MARGFATCQGDTRRNTAGTDVGLRDLELVTTGDMLQKLATDRDRFLFEDGGCLTVVMSITDSGNMCLRCQVSNAIRLALTL</sequence>